<dbReference type="PANTHER" id="PTHR10721:SF1">
    <property type="entry name" value="MITOCHONDRIAL IMPORT INNER MEMBRANE TRANSLOCASE SUBUNIT TIM44"/>
    <property type="match status" value="1"/>
</dbReference>
<evidence type="ECO:0000256" key="2">
    <source>
        <dbReference type="ARBA" id="ARBA00009597"/>
    </source>
</evidence>
<keyword evidence="11 16" id="KW-0496">Mitochondrion</keyword>
<comment type="function">
    <text evidence="13">Essential component of the PAM complex, a complex required for the translocation of transit peptide-containing proteins from the inner membrane into the mitochondrial matrix in an ATP-dependent manner. Recruits mitochondrial HSP70 to drive protein translocation into the matrix using ATP as an energy source.</text>
</comment>
<dbReference type="GeneID" id="106524907"/>
<gene>
    <name evidence="20" type="primary">LOC106524907</name>
</gene>
<dbReference type="InParanoid" id="A0A2I4C318"/>
<accession>A0A2I4C318</accession>
<evidence type="ECO:0000256" key="9">
    <source>
        <dbReference type="ARBA" id="ARBA00022946"/>
    </source>
</evidence>
<dbReference type="Gene3D" id="3.10.450.240">
    <property type="match status" value="1"/>
</dbReference>
<evidence type="ECO:0000313" key="19">
    <source>
        <dbReference type="Proteomes" id="UP000192220"/>
    </source>
</evidence>
<dbReference type="InterPro" id="IPR039544">
    <property type="entry name" value="Tim44-like"/>
</dbReference>
<dbReference type="Proteomes" id="UP000192220">
    <property type="component" value="Unplaced"/>
</dbReference>
<name>A0A2I4C318_AUSLI</name>
<evidence type="ECO:0000259" key="18">
    <source>
        <dbReference type="SMART" id="SM00978"/>
    </source>
</evidence>
<evidence type="ECO:0000256" key="14">
    <source>
        <dbReference type="ARBA" id="ARBA00063163"/>
    </source>
</evidence>
<dbReference type="SMART" id="SM00978">
    <property type="entry name" value="Tim44"/>
    <property type="match status" value="1"/>
</dbReference>
<evidence type="ECO:0000256" key="10">
    <source>
        <dbReference type="ARBA" id="ARBA00023010"/>
    </source>
</evidence>
<evidence type="ECO:0000256" key="4">
    <source>
        <dbReference type="ARBA" id="ARBA00022553"/>
    </source>
</evidence>
<dbReference type="Pfam" id="PF04280">
    <property type="entry name" value="Tim44"/>
    <property type="match status" value="1"/>
</dbReference>
<comment type="subunit">
    <text evidence="14">Probable component of the PAM complex at least composed of a mitochondrial HSP70 protein, GRPEL1 or GRPEL2, TIMM44, TIMM16/PAM16 and TIMM14/DNAJC19. The complex interacts with the TIMM23 component of the TIM23 complex. Interacts with SLC25A4/ANT1 and SLC25A5/ANT2; leading to inhibit the presequence translocase TIMM23, thereby promoting stabilization of PINK1.</text>
</comment>
<dbReference type="InterPro" id="IPR007379">
    <property type="entry name" value="Tim44-like_dom"/>
</dbReference>
<keyword evidence="3 16" id="KW-0813">Transport</keyword>
<evidence type="ECO:0000256" key="17">
    <source>
        <dbReference type="SAM" id="Coils"/>
    </source>
</evidence>
<dbReference type="GO" id="GO:0051087">
    <property type="term" value="F:protein-folding chaperone binding"/>
    <property type="evidence" value="ECO:0007669"/>
    <property type="project" value="InterPro"/>
</dbReference>
<organism evidence="19 20">
    <name type="scientific">Austrofundulus limnaeus</name>
    <name type="common">Annual killifish</name>
    <dbReference type="NCBI Taxonomy" id="52670"/>
    <lineage>
        <taxon>Eukaryota</taxon>
        <taxon>Metazoa</taxon>
        <taxon>Chordata</taxon>
        <taxon>Craniata</taxon>
        <taxon>Vertebrata</taxon>
        <taxon>Euteleostomi</taxon>
        <taxon>Actinopterygii</taxon>
        <taxon>Neopterygii</taxon>
        <taxon>Teleostei</taxon>
        <taxon>Neoteleostei</taxon>
        <taxon>Acanthomorphata</taxon>
        <taxon>Ovalentaria</taxon>
        <taxon>Atherinomorphae</taxon>
        <taxon>Cyprinodontiformes</taxon>
        <taxon>Rivulidae</taxon>
        <taxon>Austrofundulus</taxon>
    </lineage>
</organism>
<keyword evidence="5" id="KW-0547">Nucleotide-binding</keyword>
<dbReference type="PANTHER" id="PTHR10721">
    <property type="entry name" value="MITOCHONDRIAL IMPORT INNER MEMBRANE TRANSLOCASE SUBUNIT TIM44"/>
    <property type="match status" value="1"/>
</dbReference>
<keyword evidence="7" id="KW-0067">ATP-binding</keyword>
<evidence type="ECO:0000256" key="12">
    <source>
        <dbReference type="ARBA" id="ARBA00023136"/>
    </source>
</evidence>
<dbReference type="STRING" id="52670.A0A2I4C318"/>
<keyword evidence="17" id="KW-0175">Coiled coil</keyword>
<evidence type="ECO:0000256" key="5">
    <source>
        <dbReference type="ARBA" id="ARBA00022741"/>
    </source>
</evidence>
<evidence type="ECO:0000313" key="20">
    <source>
        <dbReference type="RefSeq" id="XP_013874390.1"/>
    </source>
</evidence>
<comment type="subcellular location">
    <subcellularLocation>
        <location evidence="1">Mitochondrion inner membrane</location>
        <topology evidence="1">Peripheral membrane protein</topology>
        <orientation evidence="1">Matrix side</orientation>
    </subcellularLocation>
</comment>
<keyword evidence="6 16" id="KW-0999">Mitochondrion inner membrane</keyword>
<evidence type="ECO:0000256" key="15">
    <source>
        <dbReference type="ARBA" id="ARBA00074309"/>
    </source>
</evidence>
<evidence type="ECO:0000256" key="1">
    <source>
        <dbReference type="ARBA" id="ARBA00004443"/>
    </source>
</evidence>
<feature type="coiled-coil region" evidence="17">
    <location>
        <begin position="63"/>
        <end position="113"/>
    </location>
</feature>
<dbReference type="OrthoDB" id="10265990at2759"/>
<dbReference type="RefSeq" id="XP_013874390.1">
    <property type="nucleotide sequence ID" value="XM_014018936.1"/>
</dbReference>
<dbReference type="KEGG" id="alim:106524907"/>
<evidence type="ECO:0000256" key="11">
    <source>
        <dbReference type="ARBA" id="ARBA00023128"/>
    </source>
</evidence>
<comment type="similarity">
    <text evidence="2 16">Belongs to the Tim44 family.</text>
</comment>
<evidence type="ECO:0000256" key="3">
    <source>
        <dbReference type="ARBA" id="ARBA00022448"/>
    </source>
</evidence>
<dbReference type="InterPro" id="IPR032710">
    <property type="entry name" value="NTF2-like_dom_sf"/>
</dbReference>
<dbReference type="PIRSF" id="PIRSF037871">
    <property type="entry name" value="TIM44"/>
    <property type="match status" value="1"/>
</dbReference>
<reference evidence="20" key="1">
    <citation type="submission" date="2025-08" db="UniProtKB">
        <authorList>
            <consortium name="RefSeq"/>
        </authorList>
    </citation>
    <scope>IDENTIFICATION</scope>
    <source>
        <strain evidence="20">Quisiro</strain>
        <tissue evidence="20">Liver</tissue>
    </source>
</reference>
<dbReference type="FunFam" id="3.10.450.240:FF:000001">
    <property type="entry name" value="Mitochondrial import inner membrane translocase subunit TIM44"/>
    <property type="match status" value="1"/>
</dbReference>
<protein>
    <recommendedName>
        <fullName evidence="15 16">Mitochondrial import inner membrane translocase subunit TIM44</fullName>
    </recommendedName>
</protein>
<dbReference type="InterPro" id="IPR017303">
    <property type="entry name" value="Tim44"/>
</dbReference>
<keyword evidence="9" id="KW-0809">Transit peptide</keyword>
<keyword evidence="12 16" id="KW-0472">Membrane</keyword>
<keyword evidence="10 16" id="KW-0811">Translocation</keyword>
<dbReference type="SUPFAM" id="SSF54427">
    <property type="entry name" value="NTF2-like"/>
    <property type="match status" value="1"/>
</dbReference>
<keyword evidence="4" id="KW-0597">Phosphoprotein</keyword>
<dbReference type="GO" id="GO:0030150">
    <property type="term" value="P:protein import into mitochondrial matrix"/>
    <property type="evidence" value="ECO:0007669"/>
    <property type="project" value="InterPro"/>
</dbReference>
<sequence>MAASVCRCYELIGRNTVALCARSVVSTPWRGDAYRLHRSPAAAVQVRYASGQKGFLGEFVDNLRQEFSKNQEMKENIKKFREEARRLEDSDALQQARRKYKSIEAETAKTSEVFKKTLGSLSETVKESLEEVSRTNIGRKIKEGVEEAARTAKHSAESVSKGGEKLGQTNAFRTISQGVESMKKEIDVGDAGAYRAPAQLRMRSDFAFKTADCDTRVFEANEVAMGVILHKDSKWYQQWKDFKDNNAVFNSLFAMKMKYDESDNVLVRASRFMTDKVTDFLGGLFSKTEMSEVLTEITKIDPNFDKDSFLKQCEKDIIPNILEAMIRGELDVLKDWCYEATYSQLAHPIQQAKALGLLFQSKVLDVDNVDLAMGKMMDQGPVLIITFQAQVVMVIHGPKGDIVEGDPDKVMRMTYVWALCRDQEELNPNAAWRLLDISASSTEQVL</sequence>
<keyword evidence="8 16" id="KW-0653">Protein transport</keyword>
<dbReference type="AlphaFoldDB" id="A0A2I4C318"/>
<evidence type="ECO:0000256" key="13">
    <source>
        <dbReference type="ARBA" id="ARBA00057148"/>
    </source>
</evidence>
<keyword evidence="19" id="KW-1185">Reference proteome</keyword>
<proteinExistence type="inferred from homology"/>
<dbReference type="GO" id="GO:0005743">
    <property type="term" value="C:mitochondrial inner membrane"/>
    <property type="evidence" value="ECO:0007669"/>
    <property type="project" value="UniProtKB-SubCell"/>
</dbReference>
<evidence type="ECO:0000256" key="7">
    <source>
        <dbReference type="ARBA" id="ARBA00022840"/>
    </source>
</evidence>
<dbReference type="GO" id="GO:0005524">
    <property type="term" value="F:ATP binding"/>
    <property type="evidence" value="ECO:0007669"/>
    <property type="project" value="UniProtKB-KW"/>
</dbReference>
<evidence type="ECO:0000256" key="16">
    <source>
        <dbReference type="PIRNR" id="PIRNR037871"/>
    </source>
</evidence>
<evidence type="ECO:0000256" key="8">
    <source>
        <dbReference type="ARBA" id="ARBA00022927"/>
    </source>
</evidence>
<evidence type="ECO:0000256" key="6">
    <source>
        <dbReference type="ARBA" id="ARBA00022792"/>
    </source>
</evidence>
<feature type="domain" description="Tim44-like" evidence="18">
    <location>
        <begin position="290"/>
        <end position="439"/>
    </location>
</feature>